<dbReference type="OrthoDB" id="9803224at2"/>
<dbReference type="Proteomes" id="UP000237344">
    <property type="component" value="Unassembled WGS sequence"/>
</dbReference>
<name>A0A2S3W5J9_9PROT</name>
<evidence type="ECO:0000256" key="9">
    <source>
        <dbReference type="ARBA" id="ARBA00030407"/>
    </source>
</evidence>
<dbReference type="RefSeq" id="WP_110093762.1">
    <property type="nucleotide sequence ID" value="NZ_NKUE01000003.1"/>
</dbReference>
<dbReference type="EMBL" id="POTC01000001">
    <property type="protein sequence ID" value="POF64156.1"/>
    <property type="molecule type" value="Genomic_DNA"/>
</dbReference>
<dbReference type="PANTHER" id="PTHR23404">
    <property type="entry name" value="MOLYBDOPTERIN SYNTHASE RELATED"/>
    <property type="match status" value="1"/>
</dbReference>
<evidence type="ECO:0000256" key="13">
    <source>
        <dbReference type="SAM" id="MobiDB-lite"/>
    </source>
</evidence>
<evidence type="ECO:0000256" key="5">
    <source>
        <dbReference type="ARBA" id="ARBA00023150"/>
    </source>
</evidence>
<keyword evidence="5" id="KW-0501">Molybdenum cofactor biosynthesis</keyword>
<dbReference type="EC" id="2.8.1.12" evidence="3"/>
<accession>A0A2S3W5J9</accession>
<sequence>MPRIHVQVQTEPFDPTHESTLLLAGHPDVGAMASFVGLVRGDGGLCSMELEHYPGMTESMMTRIAESAVSRFGLLGCTIIHRVGRLTVGAPIVLVLCTAAHRGTAFAAVEFVMDWLKSRAPFWKKEEFSDGRIQWVQPREQDAHSLQRWEDGQGDSPGIASPSSPAPPSKAE</sequence>
<dbReference type="SUPFAM" id="SSF54690">
    <property type="entry name" value="Molybdopterin synthase subunit MoaE"/>
    <property type="match status" value="1"/>
</dbReference>
<evidence type="ECO:0000256" key="6">
    <source>
        <dbReference type="ARBA" id="ARBA00025448"/>
    </source>
</evidence>
<organism evidence="14 15">
    <name type="scientific">Novacetimonas maltaceti</name>
    <dbReference type="NCBI Taxonomy" id="1203393"/>
    <lineage>
        <taxon>Bacteria</taxon>
        <taxon>Pseudomonadati</taxon>
        <taxon>Pseudomonadota</taxon>
        <taxon>Alphaproteobacteria</taxon>
        <taxon>Acetobacterales</taxon>
        <taxon>Acetobacteraceae</taxon>
        <taxon>Novacetimonas</taxon>
    </lineage>
</organism>
<protein>
    <recommendedName>
        <fullName evidence="4">Molybdopterin synthase catalytic subunit</fullName>
        <ecNumber evidence="3">2.8.1.12</ecNumber>
    </recommendedName>
    <alternativeName>
        <fullName evidence="10">MPT synthase subunit 2</fullName>
    </alternativeName>
    <alternativeName>
        <fullName evidence="8">Molybdenum cofactor biosynthesis protein E</fullName>
    </alternativeName>
    <alternativeName>
        <fullName evidence="9">Molybdopterin-converting factor large subunit</fullName>
    </alternativeName>
    <alternativeName>
        <fullName evidence="11">Molybdopterin-converting factor subunit 2</fullName>
    </alternativeName>
</protein>
<dbReference type="Gene3D" id="3.90.1170.40">
    <property type="entry name" value="Molybdopterin biosynthesis MoaE subunit"/>
    <property type="match status" value="1"/>
</dbReference>
<dbReference type="GO" id="GO:0006777">
    <property type="term" value="P:Mo-molybdopterin cofactor biosynthetic process"/>
    <property type="evidence" value="ECO:0007669"/>
    <property type="project" value="UniProtKB-KW"/>
</dbReference>
<evidence type="ECO:0000256" key="11">
    <source>
        <dbReference type="ARBA" id="ARBA00032474"/>
    </source>
</evidence>
<evidence type="ECO:0000313" key="15">
    <source>
        <dbReference type="Proteomes" id="UP000237344"/>
    </source>
</evidence>
<evidence type="ECO:0000256" key="8">
    <source>
        <dbReference type="ARBA" id="ARBA00029745"/>
    </source>
</evidence>
<comment type="catalytic activity">
    <reaction evidence="12">
        <text>2 [molybdopterin-synthase sulfur-carrier protein]-C-terminal-Gly-aminoethanethioate + cyclic pyranopterin phosphate + H2O = molybdopterin + 2 [molybdopterin-synthase sulfur-carrier protein]-C-terminal Gly-Gly + 2 H(+)</text>
        <dbReference type="Rhea" id="RHEA:26333"/>
        <dbReference type="Rhea" id="RHEA-COMP:12202"/>
        <dbReference type="Rhea" id="RHEA-COMP:19907"/>
        <dbReference type="ChEBI" id="CHEBI:15377"/>
        <dbReference type="ChEBI" id="CHEBI:15378"/>
        <dbReference type="ChEBI" id="CHEBI:58698"/>
        <dbReference type="ChEBI" id="CHEBI:59648"/>
        <dbReference type="ChEBI" id="CHEBI:90778"/>
        <dbReference type="ChEBI" id="CHEBI:232372"/>
        <dbReference type="EC" id="2.8.1.12"/>
    </reaction>
</comment>
<comment type="similarity">
    <text evidence="2">Belongs to the MoaE family.</text>
</comment>
<comment type="pathway">
    <text evidence="1">Cofactor biosynthesis; molybdopterin biosynthesis.</text>
</comment>
<keyword evidence="14" id="KW-0808">Transferase</keyword>
<keyword evidence="15" id="KW-1185">Reference proteome</keyword>
<feature type="region of interest" description="Disordered" evidence="13">
    <location>
        <begin position="139"/>
        <end position="172"/>
    </location>
</feature>
<evidence type="ECO:0000313" key="14">
    <source>
        <dbReference type="EMBL" id="POF64156.1"/>
    </source>
</evidence>
<dbReference type="UniPathway" id="UPA00344"/>
<dbReference type="Pfam" id="PF02391">
    <property type="entry name" value="MoaE"/>
    <property type="match status" value="1"/>
</dbReference>
<reference evidence="14 15" key="1">
    <citation type="submission" date="2018-01" db="EMBL/GenBank/DDBJ databases">
        <title>Draft Genome Sequence of Komagataeibacter maltaceti LMG 1529, a Vinegar Producing Acetic Acid Bacterium Isolated from Malt Vinegar Brewery Acetifiers.</title>
        <authorList>
            <person name="Zhang Q."/>
            <person name="Hollensteiner J."/>
            <person name="Poehlein A."/>
            <person name="Daniel R."/>
        </authorList>
    </citation>
    <scope>NUCLEOTIDE SEQUENCE [LARGE SCALE GENOMIC DNA]</scope>
    <source>
        <strain evidence="14 15">LMG 1529</strain>
    </source>
</reference>
<comment type="caution">
    <text evidence="14">The sequence shown here is derived from an EMBL/GenBank/DDBJ whole genome shotgun (WGS) entry which is preliminary data.</text>
</comment>
<dbReference type="AlphaFoldDB" id="A0A2S3W5J9"/>
<feature type="compositionally biased region" description="Basic and acidic residues" evidence="13">
    <location>
        <begin position="139"/>
        <end position="151"/>
    </location>
</feature>
<evidence type="ECO:0000256" key="7">
    <source>
        <dbReference type="ARBA" id="ARBA00026066"/>
    </source>
</evidence>
<comment type="function">
    <text evidence="6">Converts molybdopterin precursor Z into molybdopterin. This requires the incorporation of two sulfur atoms into precursor Z to generate a dithiolene group. The sulfur is provided by MoaD.</text>
</comment>
<dbReference type="InterPro" id="IPR036563">
    <property type="entry name" value="MoaE_sf"/>
</dbReference>
<comment type="subunit">
    <text evidence="7">Heterotetramer of 2 MoaD subunits and 2 MoaE subunits. Also stable as homodimer. The enzyme changes between these two forms during catalysis.</text>
</comment>
<proteinExistence type="inferred from homology"/>
<evidence type="ECO:0000256" key="12">
    <source>
        <dbReference type="ARBA" id="ARBA00049878"/>
    </source>
</evidence>
<evidence type="ECO:0000256" key="2">
    <source>
        <dbReference type="ARBA" id="ARBA00005426"/>
    </source>
</evidence>
<gene>
    <name evidence="14" type="primary">moaE</name>
    <name evidence="14" type="ORF">KMAL_00490</name>
</gene>
<evidence type="ECO:0000256" key="3">
    <source>
        <dbReference type="ARBA" id="ARBA00011950"/>
    </source>
</evidence>
<dbReference type="CDD" id="cd00756">
    <property type="entry name" value="MoaE"/>
    <property type="match status" value="1"/>
</dbReference>
<dbReference type="InterPro" id="IPR003448">
    <property type="entry name" value="Mopterin_biosynth_MoaE"/>
</dbReference>
<evidence type="ECO:0000256" key="10">
    <source>
        <dbReference type="ARBA" id="ARBA00030781"/>
    </source>
</evidence>
<evidence type="ECO:0000256" key="4">
    <source>
        <dbReference type="ARBA" id="ARBA00013858"/>
    </source>
</evidence>
<evidence type="ECO:0000256" key="1">
    <source>
        <dbReference type="ARBA" id="ARBA00005046"/>
    </source>
</evidence>
<dbReference type="GO" id="GO:0030366">
    <property type="term" value="F:molybdopterin synthase activity"/>
    <property type="evidence" value="ECO:0007669"/>
    <property type="project" value="UniProtKB-EC"/>
</dbReference>